<keyword evidence="12" id="KW-1185">Reference proteome</keyword>
<feature type="compositionally biased region" description="Low complexity" evidence="8">
    <location>
        <begin position="726"/>
        <end position="735"/>
    </location>
</feature>
<dbReference type="GO" id="GO:0004519">
    <property type="term" value="F:endonuclease activity"/>
    <property type="evidence" value="ECO:0007669"/>
    <property type="project" value="InterPro"/>
</dbReference>
<evidence type="ECO:0000256" key="7">
    <source>
        <dbReference type="SAM" id="Coils"/>
    </source>
</evidence>
<dbReference type="AlphaFoldDB" id="A0AAV9IDI8"/>
<keyword evidence="6" id="KW-0238">DNA-binding</keyword>
<evidence type="ECO:0000259" key="10">
    <source>
        <dbReference type="SMART" id="SM00534"/>
    </source>
</evidence>
<dbReference type="Proteomes" id="UP001300502">
    <property type="component" value="Unassembled WGS sequence"/>
</dbReference>
<proteinExistence type="inferred from homology"/>
<dbReference type="GO" id="GO:0016887">
    <property type="term" value="F:ATP hydrolysis activity"/>
    <property type="evidence" value="ECO:0007669"/>
    <property type="project" value="InterPro"/>
</dbReference>
<keyword evidence="1" id="KW-0699">rRNA-binding</keyword>
<keyword evidence="3" id="KW-0378">Hydrolase</keyword>
<dbReference type="HAMAP" id="MF_00092">
    <property type="entry name" value="MutS2"/>
    <property type="match status" value="1"/>
</dbReference>
<dbReference type="InterPro" id="IPR046893">
    <property type="entry name" value="MSSS"/>
</dbReference>
<dbReference type="PANTHER" id="PTHR48466:SF2">
    <property type="entry name" value="OS10G0509000 PROTEIN"/>
    <property type="match status" value="1"/>
</dbReference>
<keyword evidence="5" id="KW-0694">RNA-binding</keyword>
<evidence type="ECO:0000256" key="3">
    <source>
        <dbReference type="ARBA" id="ARBA00022801"/>
    </source>
</evidence>
<dbReference type="InterPro" id="IPR005747">
    <property type="entry name" value="MutS2"/>
</dbReference>
<dbReference type="GO" id="GO:0006298">
    <property type="term" value="P:mismatch repair"/>
    <property type="evidence" value="ECO:0007669"/>
    <property type="project" value="InterPro"/>
</dbReference>
<evidence type="ECO:0000313" key="11">
    <source>
        <dbReference type="EMBL" id="KAK4525555.1"/>
    </source>
</evidence>
<dbReference type="GO" id="GO:0030983">
    <property type="term" value="F:mismatched DNA binding"/>
    <property type="evidence" value="ECO:0007669"/>
    <property type="project" value="InterPro"/>
</dbReference>
<dbReference type="Pfam" id="PF00488">
    <property type="entry name" value="MutS_V"/>
    <property type="match status" value="1"/>
</dbReference>
<accession>A0AAV9IDI8</accession>
<feature type="coiled-coil region" evidence="7">
    <location>
        <begin position="163"/>
        <end position="208"/>
    </location>
</feature>
<feature type="coiled-coil region" evidence="7">
    <location>
        <begin position="564"/>
        <end position="631"/>
    </location>
</feature>
<gene>
    <name evidence="11" type="ORF">GAYE_SCF13G3463</name>
</gene>
<dbReference type="NCBIfam" id="TIGR01069">
    <property type="entry name" value="mutS2"/>
    <property type="match status" value="1"/>
</dbReference>
<evidence type="ECO:0000256" key="5">
    <source>
        <dbReference type="ARBA" id="ARBA00022884"/>
    </source>
</evidence>
<dbReference type="EMBL" id="JANCYU010000031">
    <property type="protein sequence ID" value="KAK4525555.1"/>
    <property type="molecule type" value="Genomic_DNA"/>
</dbReference>
<feature type="region of interest" description="Disordered" evidence="8">
    <location>
        <begin position="717"/>
        <end position="753"/>
    </location>
</feature>
<dbReference type="GO" id="GO:0019843">
    <property type="term" value="F:rRNA binding"/>
    <property type="evidence" value="ECO:0007669"/>
    <property type="project" value="UniProtKB-KW"/>
</dbReference>
<evidence type="ECO:0000256" key="2">
    <source>
        <dbReference type="ARBA" id="ARBA00022741"/>
    </source>
</evidence>
<feature type="domain" description="DNA mismatch repair proteins mutS family" evidence="10">
    <location>
        <begin position="364"/>
        <end position="551"/>
    </location>
</feature>
<dbReference type="InterPro" id="IPR000432">
    <property type="entry name" value="DNA_mismatch_repair_MutS_C"/>
</dbReference>
<dbReference type="SMART" id="SM00534">
    <property type="entry name" value="MUTSac"/>
    <property type="match status" value="1"/>
</dbReference>
<dbReference type="Pfam" id="PF20297">
    <property type="entry name" value="MSSS"/>
    <property type="match status" value="1"/>
</dbReference>
<dbReference type="SUPFAM" id="SSF48334">
    <property type="entry name" value="DNA repair protein MutS, domain III"/>
    <property type="match status" value="1"/>
</dbReference>
<reference evidence="11 12" key="1">
    <citation type="submission" date="2022-07" db="EMBL/GenBank/DDBJ databases">
        <title>Genome-wide signatures of adaptation to extreme environments.</title>
        <authorList>
            <person name="Cho C.H."/>
            <person name="Yoon H.S."/>
        </authorList>
    </citation>
    <scope>NUCLEOTIDE SEQUENCE [LARGE SCALE GENOMIC DNA]</scope>
    <source>
        <strain evidence="11 12">108.79 E11</strain>
    </source>
</reference>
<dbReference type="InterPro" id="IPR007696">
    <property type="entry name" value="DNA_mismatch_repair_MutS_core"/>
</dbReference>
<sequence>MLCKLPQQEDSSLEASVQSNHREQLEYETLQSLDWFLICERVAAFCRTEKVKRFVVSGMKVNDWSKEQTQQYLKETDECIHLMQSGSTESWLEGAQLLDDIVSKAQKGLVLTPKELYQIASTTAAVSKWKKSTNEPSVYPSLYKIVEDVVSMKPLEDMIYKCIDEKEQVKDEASARLMETRTQIRSTFESIKKALQGLLRKYAEYLQEPIYTERFGRFVIPVKANYRNKVAGIIQDISSSGLTLYIEPTSISNLTKRLQQLVHIEEEEVEEILSSLSNKVSENADHLLHISRVVFQLDWILARAQFSREINGRMPIIVDSIDSASSYGADGWKLSGVRHPLLLLQETNGENSVVPIDFKIRRGVTAVCITGPNTGGKTVALKTFGVVALMTKVGLFVPCAQEDDICIPFFERVFADIGDHQSVIQSVSTFSSHILRIQRILQLSNRQSLVLLDEVGTGTDPTQGCALAMSLLLYLVERVGFLMVTTHHGELKTLKYKDSRFENASVEFDTVRLKPNYRLVWGVAGRSNAIDIAQRLGLDSRIVETARNMIETTGDKLSLVIEDVERMREQVIYWKEEVERKERTLQLLEKQLLEREARMEQLEQEWMQTKRQELEQEYANAREEIAKVIKQVQQYGTDASYIMEKKQELESIKVLRKNGSRQDYSMSPSKVHKGDWVIVKSLSSEPLQVVEEMNSKGEFMVRLGSIRVKVSRTEAVLTDNNHKDGSTSAPSPSTGSKKRKAKQSEAQVSVPTTSFLSSSSVRTKRNTIDVRGCRVDEATAKIENELGRDAECDQYFVIHGFGTLRTGLRHYFQRHPLIRQIKDADIENGGQGVSILHLQMD</sequence>
<keyword evidence="4" id="KW-0067">ATP-binding</keyword>
<dbReference type="InterPro" id="IPR045076">
    <property type="entry name" value="MutS"/>
</dbReference>
<dbReference type="GO" id="GO:0045910">
    <property type="term" value="P:negative regulation of DNA recombination"/>
    <property type="evidence" value="ECO:0007669"/>
    <property type="project" value="InterPro"/>
</dbReference>
<keyword evidence="7" id="KW-0175">Coiled coil</keyword>
<dbReference type="FunFam" id="3.40.50.300:FF:000830">
    <property type="entry name" value="Endonuclease MutS2"/>
    <property type="match status" value="1"/>
</dbReference>
<evidence type="ECO:0000256" key="4">
    <source>
        <dbReference type="ARBA" id="ARBA00022840"/>
    </source>
</evidence>
<feature type="domain" description="DNA mismatch repair protein MutS core" evidence="9">
    <location>
        <begin position="33"/>
        <end position="345"/>
    </location>
</feature>
<dbReference type="SMART" id="SM00533">
    <property type="entry name" value="MUTSd"/>
    <property type="match status" value="1"/>
</dbReference>
<dbReference type="InterPro" id="IPR036187">
    <property type="entry name" value="DNA_mismatch_repair_MutS_sf"/>
</dbReference>
<dbReference type="PANTHER" id="PTHR48466">
    <property type="entry name" value="OS10G0509000 PROTEIN-RELATED"/>
    <property type="match status" value="1"/>
</dbReference>
<evidence type="ECO:0000256" key="1">
    <source>
        <dbReference type="ARBA" id="ARBA00022730"/>
    </source>
</evidence>
<evidence type="ECO:0000256" key="8">
    <source>
        <dbReference type="SAM" id="MobiDB-lite"/>
    </source>
</evidence>
<dbReference type="GO" id="GO:0005524">
    <property type="term" value="F:ATP binding"/>
    <property type="evidence" value="ECO:0007669"/>
    <property type="project" value="UniProtKB-KW"/>
</dbReference>
<dbReference type="InterPro" id="IPR002625">
    <property type="entry name" value="Smr_dom"/>
</dbReference>
<dbReference type="GO" id="GO:0140664">
    <property type="term" value="F:ATP-dependent DNA damage sensor activity"/>
    <property type="evidence" value="ECO:0007669"/>
    <property type="project" value="InterPro"/>
</dbReference>
<dbReference type="InterPro" id="IPR027417">
    <property type="entry name" value="P-loop_NTPase"/>
</dbReference>
<dbReference type="Pfam" id="PF01713">
    <property type="entry name" value="Smr"/>
    <property type="match status" value="1"/>
</dbReference>
<dbReference type="SUPFAM" id="SSF52540">
    <property type="entry name" value="P-loop containing nucleoside triphosphate hydrolases"/>
    <property type="match status" value="1"/>
</dbReference>
<dbReference type="Gene3D" id="3.30.1370.110">
    <property type="match status" value="1"/>
</dbReference>
<evidence type="ECO:0000256" key="6">
    <source>
        <dbReference type="ARBA" id="ARBA00023125"/>
    </source>
</evidence>
<evidence type="ECO:0000259" key="9">
    <source>
        <dbReference type="SMART" id="SM00533"/>
    </source>
</evidence>
<protein>
    <recommendedName>
        <fullName evidence="13">Endonuclease MutS2</fullName>
    </recommendedName>
</protein>
<dbReference type="Gene3D" id="3.40.50.300">
    <property type="entry name" value="P-loop containing nucleotide triphosphate hydrolases"/>
    <property type="match status" value="1"/>
</dbReference>
<evidence type="ECO:0008006" key="13">
    <source>
        <dbReference type="Google" id="ProtNLM"/>
    </source>
</evidence>
<evidence type="ECO:0000313" key="12">
    <source>
        <dbReference type="Proteomes" id="UP001300502"/>
    </source>
</evidence>
<keyword evidence="2" id="KW-0547">Nucleotide-binding</keyword>
<comment type="caution">
    <text evidence="11">The sequence shown here is derived from an EMBL/GenBank/DDBJ whole genome shotgun (WGS) entry which is preliminary data.</text>
</comment>
<organism evidence="11 12">
    <name type="scientific">Galdieria yellowstonensis</name>
    <dbReference type="NCBI Taxonomy" id="3028027"/>
    <lineage>
        <taxon>Eukaryota</taxon>
        <taxon>Rhodophyta</taxon>
        <taxon>Bangiophyceae</taxon>
        <taxon>Galdieriales</taxon>
        <taxon>Galdieriaceae</taxon>
        <taxon>Galdieria</taxon>
    </lineage>
</organism>
<name>A0AAV9IDI8_9RHOD</name>
<dbReference type="InterPro" id="IPR036063">
    <property type="entry name" value="Smr_dom_sf"/>
</dbReference>
<dbReference type="PIRSF" id="PIRSF005814">
    <property type="entry name" value="MutS_YshD"/>
    <property type="match status" value="1"/>
</dbReference>